<organism evidence="3 4">
    <name type="scientific">Fodinicurvata halophila</name>
    <dbReference type="NCBI Taxonomy" id="1419723"/>
    <lineage>
        <taxon>Bacteria</taxon>
        <taxon>Pseudomonadati</taxon>
        <taxon>Pseudomonadota</taxon>
        <taxon>Alphaproteobacteria</taxon>
        <taxon>Rhodospirillales</taxon>
        <taxon>Rhodovibrionaceae</taxon>
        <taxon>Fodinicurvata</taxon>
    </lineage>
</organism>
<dbReference type="Proteomes" id="UP001595799">
    <property type="component" value="Unassembled WGS sequence"/>
</dbReference>
<dbReference type="Pfam" id="PF00497">
    <property type="entry name" value="SBP_bac_3"/>
    <property type="match status" value="1"/>
</dbReference>
<evidence type="ECO:0000313" key="4">
    <source>
        <dbReference type="Proteomes" id="UP001595799"/>
    </source>
</evidence>
<keyword evidence="1" id="KW-0732">Signal</keyword>
<proteinExistence type="predicted"/>
<dbReference type="Gene3D" id="3.40.190.10">
    <property type="entry name" value="Periplasmic binding protein-like II"/>
    <property type="match status" value="2"/>
</dbReference>
<dbReference type="InterPro" id="IPR001638">
    <property type="entry name" value="Solute-binding_3/MltF_N"/>
</dbReference>
<dbReference type="SUPFAM" id="SSF53850">
    <property type="entry name" value="Periplasmic binding protein-like II"/>
    <property type="match status" value="1"/>
</dbReference>
<gene>
    <name evidence="3" type="ORF">ACFOW6_04175</name>
</gene>
<feature type="domain" description="Solute-binding protein family 3/N-terminal" evidence="2">
    <location>
        <begin position="26"/>
        <end position="247"/>
    </location>
</feature>
<comment type="caution">
    <text evidence="3">The sequence shown here is derived from an EMBL/GenBank/DDBJ whole genome shotgun (WGS) entry which is preliminary data.</text>
</comment>
<protein>
    <submittedName>
        <fullName evidence="3">Transporter substrate-binding domain-containing protein</fullName>
    </submittedName>
</protein>
<evidence type="ECO:0000259" key="2">
    <source>
        <dbReference type="SMART" id="SM00062"/>
    </source>
</evidence>
<reference evidence="4" key="1">
    <citation type="journal article" date="2019" name="Int. J. Syst. Evol. Microbiol.">
        <title>The Global Catalogue of Microorganisms (GCM) 10K type strain sequencing project: providing services to taxonomists for standard genome sequencing and annotation.</title>
        <authorList>
            <consortium name="The Broad Institute Genomics Platform"/>
            <consortium name="The Broad Institute Genome Sequencing Center for Infectious Disease"/>
            <person name="Wu L."/>
            <person name="Ma J."/>
        </authorList>
    </citation>
    <scope>NUCLEOTIDE SEQUENCE [LARGE SCALE GENOMIC DNA]</scope>
    <source>
        <strain evidence="4">CECT 8472</strain>
    </source>
</reference>
<dbReference type="PANTHER" id="PTHR35936">
    <property type="entry name" value="MEMBRANE-BOUND LYTIC MUREIN TRANSGLYCOSYLASE F"/>
    <property type="match status" value="1"/>
</dbReference>
<name>A0ABV8UHL1_9PROT</name>
<sequence>MAAIFMMATSAVAQTSTWDQIQERETLRVGVTQAPPWYYKEPGSDEWTGLGPSMGRAMAEELDVEFEPVEVTWGSAVSALQSGKIDLMFVLDATPARAMAVDFPSRPLLYYALAVLIEEDMEVSTWEDLNTPDTKIAVPQGTTMDRYISERLTEAEIQRFPSNGEAVAAFQSRRVNAVSLFHPPLISMRKETGRGQIVLPEPIRQSASSVGVRREEDKRFRDWVNIAIAYYYETGQTQEWYEEFLESFGVDPETVPAIRREDW</sequence>
<evidence type="ECO:0000313" key="3">
    <source>
        <dbReference type="EMBL" id="MFC4350736.1"/>
    </source>
</evidence>
<dbReference type="EMBL" id="JBHSCW010000002">
    <property type="protein sequence ID" value="MFC4350736.1"/>
    <property type="molecule type" value="Genomic_DNA"/>
</dbReference>
<dbReference type="RefSeq" id="WP_382421081.1">
    <property type="nucleotide sequence ID" value="NZ_JBHSCW010000002.1"/>
</dbReference>
<accession>A0ABV8UHL1</accession>
<dbReference type="SMART" id="SM00062">
    <property type="entry name" value="PBPb"/>
    <property type="match status" value="1"/>
</dbReference>
<dbReference type="PANTHER" id="PTHR35936:SF17">
    <property type="entry name" value="ARGININE-BINDING EXTRACELLULAR PROTEIN ARTP"/>
    <property type="match status" value="1"/>
</dbReference>
<evidence type="ECO:0000256" key="1">
    <source>
        <dbReference type="ARBA" id="ARBA00022729"/>
    </source>
</evidence>
<keyword evidence="4" id="KW-1185">Reference proteome</keyword>